<feature type="binding site" evidence="4">
    <location>
        <position position="342"/>
    </location>
    <ligand>
        <name>Mn(2+)</name>
        <dbReference type="ChEBI" id="CHEBI:29035"/>
        <label>1</label>
    </ligand>
</feature>
<dbReference type="EC" id="5.4.2.7" evidence="4 5"/>
<comment type="catalytic activity">
    <reaction evidence="4">
        <text>alpha-D-ribose 1-phosphate = D-ribose 5-phosphate</text>
        <dbReference type="Rhea" id="RHEA:18793"/>
        <dbReference type="ChEBI" id="CHEBI:57720"/>
        <dbReference type="ChEBI" id="CHEBI:78346"/>
        <dbReference type="EC" id="5.4.2.7"/>
    </reaction>
</comment>
<keyword evidence="8" id="KW-1185">Reference proteome</keyword>
<dbReference type="GO" id="GO:0005829">
    <property type="term" value="C:cytosol"/>
    <property type="evidence" value="ECO:0007669"/>
    <property type="project" value="TreeGrafter"/>
</dbReference>
<dbReference type="RefSeq" id="WP_106892869.1">
    <property type="nucleotide sequence ID" value="NZ_CP027860.1"/>
</dbReference>
<dbReference type="Gene3D" id="3.30.70.1250">
    <property type="entry name" value="Phosphopentomutase"/>
    <property type="match status" value="1"/>
</dbReference>
<feature type="binding site" evidence="4">
    <location>
        <position position="305"/>
    </location>
    <ligand>
        <name>Mn(2+)</name>
        <dbReference type="ChEBI" id="CHEBI:29035"/>
        <label>2</label>
    </ligand>
</feature>
<dbReference type="UniPathway" id="UPA00087">
    <property type="reaction ID" value="UER00173"/>
</dbReference>
<evidence type="ECO:0000256" key="4">
    <source>
        <dbReference type="HAMAP-Rule" id="MF_00740"/>
    </source>
</evidence>
<dbReference type="PANTHER" id="PTHR21110:SF0">
    <property type="entry name" value="PHOSPHOPENTOMUTASE"/>
    <property type="match status" value="1"/>
</dbReference>
<dbReference type="KEGG" id="xba:C7S18_17995"/>
<evidence type="ECO:0000313" key="7">
    <source>
        <dbReference type="EMBL" id="AVP98950.1"/>
    </source>
</evidence>
<evidence type="ECO:0000256" key="1">
    <source>
        <dbReference type="ARBA" id="ARBA00010373"/>
    </source>
</evidence>
<keyword evidence="3 4" id="KW-0464">Manganese</keyword>
<comment type="similarity">
    <text evidence="1 4">Belongs to the phosphopentomutase family.</text>
</comment>
<protein>
    <recommendedName>
        <fullName evidence="4 5">Phosphopentomutase</fullName>
        <ecNumber evidence="4 5">5.4.2.7</ecNumber>
    </recommendedName>
    <alternativeName>
        <fullName evidence="4">Phosphodeoxyribomutase</fullName>
    </alternativeName>
</protein>
<evidence type="ECO:0000256" key="2">
    <source>
        <dbReference type="ARBA" id="ARBA00022723"/>
    </source>
</evidence>
<reference evidence="7 8" key="1">
    <citation type="submission" date="2018-03" db="EMBL/GenBank/DDBJ databases">
        <title>Ahniella affigens gen. nov., sp. nov., a gammaproteobacterium isolated from sandy soil near a stream.</title>
        <authorList>
            <person name="Ko Y."/>
            <person name="Kim J.-H."/>
        </authorList>
    </citation>
    <scope>NUCLEOTIDE SEQUENCE [LARGE SCALE GENOMIC DNA]</scope>
    <source>
        <strain evidence="7 8">D13</strain>
    </source>
</reference>
<dbReference type="InterPro" id="IPR017850">
    <property type="entry name" value="Alkaline_phosphatase_core_sf"/>
</dbReference>
<feature type="binding site" evidence="4">
    <location>
        <position position="341"/>
    </location>
    <ligand>
        <name>Mn(2+)</name>
        <dbReference type="ChEBI" id="CHEBI:29035"/>
        <label>1</label>
    </ligand>
</feature>
<dbReference type="GO" id="GO:0000287">
    <property type="term" value="F:magnesium ion binding"/>
    <property type="evidence" value="ECO:0007669"/>
    <property type="project" value="UniProtKB-UniRule"/>
</dbReference>
<keyword evidence="4" id="KW-0413">Isomerase</keyword>
<dbReference type="EMBL" id="CP027860">
    <property type="protein sequence ID" value="AVP98950.1"/>
    <property type="molecule type" value="Genomic_DNA"/>
</dbReference>
<dbReference type="NCBIfam" id="TIGR01696">
    <property type="entry name" value="deoB"/>
    <property type="match status" value="1"/>
</dbReference>
<comment type="function">
    <text evidence="4">Isomerase that catalyzes the conversion of deoxy-ribose 1-phosphate (dRib-1-P) and ribose 1-phosphate (Rib-1-P) to deoxy-ribose 5-phosphate (dRib-5-P) and ribose 5-phosphate (Rib-5-P), respectively.</text>
</comment>
<dbReference type="GO" id="GO:0043094">
    <property type="term" value="P:metabolic compound salvage"/>
    <property type="evidence" value="ECO:0007669"/>
    <property type="project" value="UniProtKB-UniRule"/>
</dbReference>
<evidence type="ECO:0000313" key="8">
    <source>
        <dbReference type="Proteomes" id="UP000241074"/>
    </source>
</evidence>
<dbReference type="PIRSF" id="PIRSF001491">
    <property type="entry name" value="Ppentomutase"/>
    <property type="match status" value="1"/>
</dbReference>
<reference evidence="7 8" key="2">
    <citation type="submission" date="2018-03" db="EMBL/GenBank/DDBJ databases">
        <authorList>
            <person name="Keele B.F."/>
        </authorList>
    </citation>
    <scope>NUCLEOTIDE SEQUENCE [LARGE SCALE GENOMIC DNA]</scope>
    <source>
        <strain evidence="7 8">D13</strain>
    </source>
</reference>
<dbReference type="SUPFAM" id="SSF53649">
    <property type="entry name" value="Alkaline phosphatase-like"/>
    <property type="match status" value="1"/>
</dbReference>
<dbReference type="InterPro" id="IPR006124">
    <property type="entry name" value="Metalloenzyme"/>
</dbReference>
<comment type="cofactor">
    <cofactor evidence="4">
        <name>Mn(2+)</name>
        <dbReference type="ChEBI" id="CHEBI:29035"/>
    </cofactor>
    <text evidence="4">Binds 2 manganese ions.</text>
</comment>
<sequence>MSKALLLILDSLGIGAAPDADRFGDRGADTLGHIVAHCATGRADVGRHGALQIPNLEALGLLDAWAAAHGRARAFEIRPGQCHAVLQERSSGKDTTSGHWELCGLPVQLEWGYFRKPDASMPAAFLDAWCVENQLTGVLGNCHASGTEIIQRLGPLHIETGQPIVYTSADSVFQVAVHERHFGLERLDAICRSARRMLDPYNIARVISRPFIGPSDGMFKRTGNRHDYSMPPPGPTLLDAWRAQGREVIGIGKIPDIFAGVGVSKAVPAHGLNALLDATLKTFADAPSGSLVFCNLVDFDSEYGHRRDVPGYARALEYFDQRLPELLALRQPGDLIAISADHGNDPSWPGSDHTRECVPLLLMHEQIIPGFAGIRTSFADLGQTLAQCFRLPPLAAGTSLPWMAS</sequence>
<dbReference type="NCBIfam" id="NF003766">
    <property type="entry name" value="PRK05362.1"/>
    <property type="match status" value="1"/>
</dbReference>
<dbReference type="GO" id="GO:0030145">
    <property type="term" value="F:manganese ion binding"/>
    <property type="evidence" value="ECO:0007669"/>
    <property type="project" value="UniProtKB-UniRule"/>
</dbReference>
<dbReference type="Proteomes" id="UP000241074">
    <property type="component" value="Chromosome"/>
</dbReference>
<dbReference type="PANTHER" id="PTHR21110">
    <property type="entry name" value="PHOSPHOPENTOMUTASE"/>
    <property type="match status" value="1"/>
</dbReference>
<organism evidence="7 8">
    <name type="scientific">Ahniella affigens</name>
    <dbReference type="NCBI Taxonomy" id="2021234"/>
    <lineage>
        <taxon>Bacteria</taxon>
        <taxon>Pseudomonadati</taxon>
        <taxon>Pseudomonadota</taxon>
        <taxon>Gammaproteobacteria</taxon>
        <taxon>Lysobacterales</taxon>
        <taxon>Rhodanobacteraceae</taxon>
        <taxon>Ahniella</taxon>
    </lineage>
</organism>
<proteinExistence type="inferred from homology"/>
<dbReference type="AlphaFoldDB" id="A0A2P1PVU3"/>
<evidence type="ECO:0000259" key="6">
    <source>
        <dbReference type="Pfam" id="PF01676"/>
    </source>
</evidence>
<evidence type="ECO:0000256" key="5">
    <source>
        <dbReference type="NCBIfam" id="TIGR01696"/>
    </source>
</evidence>
<dbReference type="GO" id="GO:0008973">
    <property type="term" value="F:phosphopentomutase activity"/>
    <property type="evidence" value="ECO:0007669"/>
    <property type="project" value="UniProtKB-UniRule"/>
</dbReference>
<gene>
    <name evidence="4" type="primary">deoB</name>
    <name evidence="7" type="ORF">C7S18_17995</name>
</gene>
<dbReference type="OrthoDB" id="9769930at2"/>
<feature type="domain" description="Metalloenzyme" evidence="6">
    <location>
        <begin position="3"/>
        <end position="391"/>
    </location>
</feature>
<keyword evidence="2 4" id="KW-0479">Metal-binding</keyword>
<dbReference type="CDD" id="cd16009">
    <property type="entry name" value="PPM"/>
    <property type="match status" value="1"/>
</dbReference>
<comment type="catalytic activity">
    <reaction evidence="4">
        <text>2-deoxy-alpha-D-ribose 1-phosphate = 2-deoxy-D-ribose 5-phosphate</text>
        <dbReference type="Rhea" id="RHEA:27658"/>
        <dbReference type="ChEBI" id="CHEBI:57259"/>
        <dbReference type="ChEBI" id="CHEBI:62877"/>
        <dbReference type="EC" id="5.4.2.7"/>
    </reaction>
</comment>
<feature type="binding site" evidence="4">
    <location>
        <position position="353"/>
    </location>
    <ligand>
        <name>Mn(2+)</name>
        <dbReference type="ChEBI" id="CHEBI:29035"/>
        <label>2</label>
    </ligand>
</feature>
<dbReference type="Gene3D" id="3.40.720.10">
    <property type="entry name" value="Alkaline Phosphatase, subunit A"/>
    <property type="match status" value="1"/>
</dbReference>
<accession>A0A2P1PVU3</accession>
<dbReference type="InterPro" id="IPR010045">
    <property type="entry name" value="DeoB"/>
</dbReference>
<name>A0A2P1PVU3_9GAMM</name>
<keyword evidence="4" id="KW-0963">Cytoplasm</keyword>
<dbReference type="Pfam" id="PF01676">
    <property type="entry name" value="Metalloenzyme"/>
    <property type="match status" value="1"/>
</dbReference>
<comment type="pathway">
    <text evidence="4">Carbohydrate degradation; 2-deoxy-D-ribose 1-phosphate degradation; D-glyceraldehyde 3-phosphate and acetaldehyde from 2-deoxy-alpha-D-ribose 1-phosphate: step 1/2.</text>
</comment>
<dbReference type="HAMAP" id="MF_00740">
    <property type="entry name" value="Phosphopentomut"/>
    <property type="match status" value="1"/>
</dbReference>
<dbReference type="SUPFAM" id="SSF143856">
    <property type="entry name" value="DeoB insert domain-like"/>
    <property type="match status" value="1"/>
</dbReference>
<dbReference type="GO" id="GO:0006015">
    <property type="term" value="P:5-phosphoribose 1-diphosphate biosynthetic process"/>
    <property type="evidence" value="ECO:0007669"/>
    <property type="project" value="UniProtKB-UniPathway"/>
</dbReference>
<feature type="binding site" evidence="4">
    <location>
        <position position="10"/>
    </location>
    <ligand>
        <name>Mn(2+)</name>
        <dbReference type="ChEBI" id="CHEBI:29035"/>
        <label>1</label>
    </ligand>
</feature>
<feature type="binding site" evidence="4">
    <location>
        <position position="300"/>
    </location>
    <ligand>
        <name>Mn(2+)</name>
        <dbReference type="ChEBI" id="CHEBI:29035"/>
        <label>2</label>
    </ligand>
</feature>
<dbReference type="GO" id="GO:0006018">
    <property type="term" value="P:2-deoxyribose 1-phosphate catabolic process"/>
    <property type="evidence" value="ECO:0007669"/>
    <property type="project" value="UniProtKB-UniRule"/>
</dbReference>
<dbReference type="InterPro" id="IPR024052">
    <property type="entry name" value="Phosphopentomutase_DeoB_cap_sf"/>
</dbReference>
<dbReference type="GO" id="GO:0009117">
    <property type="term" value="P:nucleotide metabolic process"/>
    <property type="evidence" value="ECO:0007669"/>
    <property type="project" value="UniProtKB-UniRule"/>
</dbReference>
<comment type="subcellular location">
    <subcellularLocation>
        <location evidence="4">Cytoplasm</location>
    </subcellularLocation>
</comment>
<evidence type="ECO:0000256" key="3">
    <source>
        <dbReference type="ARBA" id="ARBA00023211"/>
    </source>
</evidence>